<dbReference type="Gene3D" id="1.10.1740.10">
    <property type="match status" value="1"/>
</dbReference>
<dbReference type="Pfam" id="PF08281">
    <property type="entry name" value="Sigma70_r4_2"/>
    <property type="match status" value="1"/>
</dbReference>
<keyword evidence="2" id="KW-0805">Transcription regulation</keyword>
<proteinExistence type="inferred from homology"/>
<dbReference type="OrthoDB" id="1491902at2"/>
<sequence length="211" mass="24388">MKNSLDHLPENLREGCIRGDTVSQKKLYYDFYGFALAICLRYARDRDEANEILNEGFFKALTNLTRYDGNKPFLPWLGRIMTNTAIDHYRSQLRHQGTDDIDELELYGENPVIDSKLNYDDLIKLVQALPPGYRAVFNLYAIDGFTHDEIAEQLGISPGTSKSNLFKARQKLVSMLENQEQKTEQVVRSIHNNNNEQYESKPYRQFLQAGT</sequence>
<evidence type="ECO:0000313" key="7">
    <source>
        <dbReference type="EMBL" id="SKB86636.1"/>
    </source>
</evidence>
<dbReference type="SUPFAM" id="SSF88946">
    <property type="entry name" value="Sigma2 domain of RNA polymerase sigma factors"/>
    <property type="match status" value="1"/>
</dbReference>
<organism evidence="7 8">
    <name type="scientific">Daejeonella lutea</name>
    <dbReference type="NCBI Taxonomy" id="572036"/>
    <lineage>
        <taxon>Bacteria</taxon>
        <taxon>Pseudomonadati</taxon>
        <taxon>Bacteroidota</taxon>
        <taxon>Sphingobacteriia</taxon>
        <taxon>Sphingobacteriales</taxon>
        <taxon>Sphingobacteriaceae</taxon>
        <taxon>Daejeonella</taxon>
    </lineage>
</organism>
<dbReference type="RefSeq" id="WP_079703673.1">
    <property type="nucleotide sequence ID" value="NZ_FUYR01000004.1"/>
</dbReference>
<dbReference type="AlphaFoldDB" id="A0A1T5ERU6"/>
<protein>
    <submittedName>
        <fullName evidence="7">RNA polymerase sigma-70 factor, ECF subfamily</fullName>
    </submittedName>
</protein>
<dbReference type="InterPro" id="IPR014284">
    <property type="entry name" value="RNA_pol_sigma-70_dom"/>
</dbReference>
<dbReference type="PANTHER" id="PTHR43133:SF46">
    <property type="entry name" value="RNA POLYMERASE SIGMA-70 FACTOR ECF SUBFAMILY"/>
    <property type="match status" value="1"/>
</dbReference>
<evidence type="ECO:0000259" key="5">
    <source>
        <dbReference type="Pfam" id="PF04542"/>
    </source>
</evidence>
<dbReference type="InterPro" id="IPR007627">
    <property type="entry name" value="RNA_pol_sigma70_r2"/>
</dbReference>
<feature type="domain" description="RNA polymerase sigma factor 70 region 4 type 2" evidence="6">
    <location>
        <begin position="121"/>
        <end position="172"/>
    </location>
</feature>
<dbReference type="GO" id="GO:0003677">
    <property type="term" value="F:DNA binding"/>
    <property type="evidence" value="ECO:0007669"/>
    <property type="project" value="InterPro"/>
</dbReference>
<evidence type="ECO:0000256" key="2">
    <source>
        <dbReference type="ARBA" id="ARBA00023015"/>
    </source>
</evidence>
<gene>
    <name evidence="7" type="ORF">SAMN05661099_3166</name>
</gene>
<dbReference type="SUPFAM" id="SSF88659">
    <property type="entry name" value="Sigma3 and sigma4 domains of RNA polymerase sigma factors"/>
    <property type="match status" value="1"/>
</dbReference>
<dbReference type="InterPro" id="IPR039425">
    <property type="entry name" value="RNA_pol_sigma-70-like"/>
</dbReference>
<dbReference type="GO" id="GO:0006352">
    <property type="term" value="P:DNA-templated transcription initiation"/>
    <property type="evidence" value="ECO:0007669"/>
    <property type="project" value="InterPro"/>
</dbReference>
<evidence type="ECO:0000256" key="3">
    <source>
        <dbReference type="ARBA" id="ARBA00023082"/>
    </source>
</evidence>
<dbReference type="NCBIfam" id="TIGR02937">
    <property type="entry name" value="sigma70-ECF"/>
    <property type="match status" value="1"/>
</dbReference>
<dbReference type="PANTHER" id="PTHR43133">
    <property type="entry name" value="RNA POLYMERASE ECF-TYPE SIGMA FACTO"/>
    <property type="match status" value="1"/>
</dbReference>
<evidence type="ECO:0000256" key="4">
    <source>
        <dbReference type="ARBA" id="ARBA00023163"/>
    </source>
</evidence>
<dbReference type="EMBL" id="FUYR01000004">
    <property type="protein sequence ID" value="SKB86636.1"/>
    <property type="molecule type" value="Genomic_DNA"/>
</dbReference>
<reference evidence="8" key="1">
    <citation type="submission" date="2017-02" db="EMBL/GenBank/DDBJ databases">
        <authorList>
            <person name="Varghese N."/>
            <person name="Submissions S."/>
        </authorList>
    </citation>
    <scope>NUCLEOTIDE SEQUENCE [LARGE SCALE GENOMIC DNA]</scope>
    <source>
        <strain evidence="8">DSM 22385</strain>
    </source>
</reference>
<dbReference type="Proteomes" id="UP000189981">
    <property type="component" value="Unassembled WGS sequence"/>
</dbReference>
<evidence type="ECO:0000256" key="1">
    <source>
        <dbReference type="ARBA" id="ARBA00010641"/>
    </source>
</evidence>
<evidence type="ECO:0000313" key="8">
    <source>
        <dbReference type="Proteomes" id="UP000189981"/>
    </source>
</evidence>
<keyword evidence="8" id="KW-1185">Reference proteome</keyword>
<dbReference type="InterPro" id="IPR013324">
    <property type="entry name" value="RNA_pol_sigma_r3/r4-like"/>
</dbReference>
<keyword evidence="3" id="KW-0731">Sigma factor</keyword>
<dbReference type="Gene3D" id="1.10.10.10">
    <property type="entry name" value="Winged helix-like DNA-binding domain superfamily/Winged helix DNA-binding domain"/>
    <property type="match status" value="1"/>
</dbReference>
<dbReference type="InterPro" id="IPR036388">
    <property type="entry name" value="WH-like_DNA-bd_sf"/>
</dbReference>
<dbReference type="CDD" id="cd06171">
    <property type="entry name" value="Sigma70_r4"/>
    <property type="match status" value="1"/>
</dbReference>
<dbReference type="Pfam" id="PF04542">
    <property type="entry name" value="Sigma70_r2"/>
    <property type="match status" value="1"/>
</dbReference>
<name>A0A1T5ERU6_9SPHI</name>
<dbReference type="GO" id="GO:0016987">
    <property type="term" value="F:sigma factor activity"/>
    <property type="evidence" value="ECO:0007669"/>
    <property type="project" value="UniProtKB-KW"/>
</dbReference>
<keyword evidence="4" id="KW-0804">Transcription</keyword>
<comment type="similarity">
    <text evidence="1">Belongs to the sigma-70 factor family. ECF subfamily.</text>
</comment>
<dbReference type="InterPro" id="IPR013249">
    <property type="entry name" value="RNA_pol_sigma70_r4_t2"/>
</dbReference>
<accession>A0A1T5ERU6</accession>
<dbReference type="InterPro" id="IPR013325">
    <property type="entry name" value="RNA_pol_sigma_r2"/>
</dbReference>
<evidence type="ECO:0000259" key="6">
    <source>
        <dbReference type="Pfam" id="PF08281"/>
    </source>
</evidence>
<feature type="domain" description="RNA polymerase sigma-70 region 2" evidence="5">
    <location>
        <begin position="30"/>
        <end position="93"/>
    </location>
</feature>
<dbReference type="STRING" id="572036.SAMN05661099_3166"/>